<name>A0A7K1GNE2_9FLAO</name>
<accession>A0A7K1GNE2</accession>
<sequence>MQIQDLIKKQRKQDITKANKFPVRELEKESAGRYIAFVDDETYSFDVSVVLHGDKIEAMTCDCTSSEEVCLHKIAVVLAINNEIDGSKIKAKSTKNKKRKLSESEALLLQLEPEVLINWMKGVFKKNKSLEKQFLLTYGKQEITYTAEQVKETTEEVIASVAGKRKTLEAVKIKQILDLLTIALEPVEKFMIANINKPIAYKIFAAFLDTLYAFDQRVSHYSKKLGVYVDAYIERFALSINNIKDDKEWRHNVEIHLHRLFELPYLTNKEYEYMLVQYIYLTANTDRMNQFVDLLKNILLEKSTKRYLFRNDFTQFLLSISAKHNIYQDVRVFFEK</sequence>
<gene>
    <name evidence="3" type="ORF">GJV77_09070</name>
</gene>
<protein>
    <recommendedName>
        <fullName evidence="2">SWIM-type domain-containing protein</fullName>
    </recommendedName>
</protein>
<dbReference type="GO" id="GO:0008270">
    <property type="term" value="F:zinc ion binding"/>
    <property type="evidence" value="ECO:0007669"/>
    <property type="project" value="UniProtKB-KW"/>
</dbReference>
<dbReference type="InterPro" id="IPR007527">
    <property type="entry name" value="Znf_SWIM"/>
</dbReference>
<dbReference type="OrthoDB" id="1231906at2"/>
<keyword evidence="1" id="KW-0479">Metal-binding</keyword>
<dbReference type="RefSeq" id="WP_155036049.1">
    <property type="nucleotide sequence ID" value="NZ_JBHTIG010000042.1"/>
</dbReference>
<reference evidence="3 4" key="1">
    <citation type="journal article" date="2006" name="Int. J. Syst. Evol. Microbiol.">
        <title>Myroides pelagicus sp. nov., isolated from seawater in Thailand.</title>
        <authorList>
            <person name="Yoon J."/>
            <person name="Maneerat S."/>
            <person name="Kawai F."/>
            <person name="Yokota A."/>
        </authorList>
    </citation>
    <scope>NUCLEOTIDE SEQUENCE [LARGE SCALE GENOMIC DNA]</scope>
    <source>
        <strain evidence="3 4">SM1T</strain>
    </source>
</reference>
<keyword evidence="4" id="KW-1185">Reference proteome</keyword>
<feature type="domain" description="SWIM-type" evidence="2">
    <location>
        <begin position="45"/>
        <end position="81"/>
    </location>
</feature>
<dbReference type="EMBL" id="WMJY01000018">
    <property type="protein sequence ID" value="MTH30059.1"/>
    <property type="molecule type" value="Genomic_DNA"/>
</dbReference>
<dbReference type="PROSITE" id="PS50966">
    <property type="entry name" value="ZF_SWIM"/>
    <property type="match status" value="1"/>
</dbReference>
<evidence type="ECO:0000259" key="2">
    <source>
        <dbReference type="PROSITE" id="PS50966"/>
    </source>
</evidence>
<organism evidence="3 4">
    <name type="scientific">Myroides pelagicus</name>
    <dbReference type="NCBI Taxonomy" id="270914"/>
    <lineage>
        <taxon>Bacteria</taxon>
        <taxon>Pseudomonadati</taxon>
        <taxon>Bacteroidota</taxon>
        <taxon>Flavobacteriia</taxon>
        <taxon>Flavobacteriales</taxon>
        <taxon>Flavobacteriaceae</taxon>
        <taxon>Myroides</taxon>
    </lineage>
</organism>
<evidence type="ECO:0000313" key="4">
    <source>
        <dbReference type="Proteomes" id="UP000488936"/>
    </source>
</evidence>
<proteinExistence type="predicted"/>
<dbReference type="Proteomes" id="UP000488936">
    <property type="component" value="Unassembled WGS sequence"/>
</dbReference>
<comment type="caution">
    <text evidence="3">The sequence shown here is derived from an EMBL/GenBank/DDBJ whole genome shotgun (WGS) entry which is preliminary data.</text>
</comment>
<evidence type="ECO:0000256" key="1">
    <source>
        <dbReference type="PROSITE-ProRule" id="PRU00325"/>
    </source>
</evidence>
<keyword evidence="1" id="KW-0862">Zinc</keyword>
<keyword evidence="1" id="KW-0863">Zinc-finger</keyword>
<dbReference type="AlphaFoldDB" id="A0A7K1GNE2"/>
<evidence type="ECO:0000313" key="3">
    <source>
        <dbReference type="EMBL" id="MTH30059.1"/>
    </source>
</evidence>